<evidence type="ECO:0000313" key="4">
    <source>
        <dbReference type="Proteomes" id="UP000244913"/>
    </source>
</evidence>
<comment type="caution">
    <text evidence="3">The sequence shown here is derived from an EMBL/GenBank/DDBJ whole genome shotgun (WGS) entry which is preliminary data.</text>
</comment>
<dbReference type="RefSeq" id="WP_116489988.1">
    <property type="nucleotide sequence ID" value="NZ_QDKO01000025.1"/>
</dbReference>
<name>A0A2T9IYM8_9CAUL</name>
<dbReference type="EMBL" id="QDKP01000063">
    <property type="protein sequence ID" value="PVM72311.1"/>
    <property type="molecule type" value="Genomic_DNA"/>
</dbReference>
<feature type="region of interest" description="Disordered" evidence="2">
    <location>
        <begin position="1"/>
        <end position="24"/>
    </location>
</feature>
<accession>A0A2T9JV75</accession>
<dbReference type="Proteomes" id="UP000244913">
    <property type="component" value="Unassembled WGS sequence"/>
</dbReference>
<protein>
    <submittedName>
        <fullName evidence="3">Uncharacterized protein</fullName>
    </submittedName>
</protein>
<feature type="compositionally biased region" description="Basic and acidic residues" evidence="2">
    <location>
        <begin position="167"/>
        <end position="176"/>
    </location>
</feature>
<keyword evidence="1" id="KW-0175">Coiled coil</keyword>
<proteinExistence type="predicted"/>
<dbReference type="AlphaFoldDB" id="A0A2T9IYM8"/>
<evidence type="ECO:0000256" key="1">
    <source>
        <dbReference type="SAM" id="Coils"/>
    </source>
</evidence>
<organism evidence="3 4">
    <name type="scientific">Caulobacter radicis</name>
    <dbReference type="NCBI Taxonomy" id="2172650"/>
    <lineage>
        <taxon>Bacteria</taxon>
        <taxon>Pseudomonadati</taxon>
        <taxon>Pseudomonadota</taxon>
        <taxon>Alphaproteobacteria</taxon>
        <taxon>Caulobacterales</taxon>
        <taxon>Caulobacteraceae</taxon>
        <taxon>Caulobacter</taxon>
    </lineage>
</organism>
<evidence type="ECO:0000313" key="3">
    <source>
        <dbReference type="EMBL" id="PVM72311.1"/>
    </source>
</evidence>
<reference evidence="3 4" key="1">
    <citation type="submission" date="2018-04" db="EMBL/GenBank/DDBJ databases">
        <title>The genome sequence of Caulobacter sp. 736.</title>
        <authorList>
            <person name="Gao J."/>
            <person name="Sun J."/>
        </authorList>
    </citation>
    <scope>NUCLEOTIDE SEQUENCE [LARGE SCALE GENOMIC DNA]</scope>
    <source>
        <strain evidence="3 4">736</strain>
    </source>
</reference>
<feature type="region of interest" description="Disordered" evidence="2">
    <location>
        <begin position="164"/>
        <end position="191"/>
    </location>
</feature>
<sequence>MPPDPAVSAPGSRRRPESPAARQRRLQALEVALADREHRAREALSGLRGSLPRNRGHVTPLARIEDDEERLAVWRARVERLEALLDQTERKRETRAKIVLGTTLLAEAAQDPDDPLLARLLAIVDARVHRPRDRLAIAETLGLAIAPVKARTVPDLPDFDAMAAERLAQETSREAPSDAPAPGRRRGKKGG</sequence>
<accession>A0A2T9IYM8</accession>
<evidence type="ECO:0000256" key="2">
    <source>
        <dbReference type="SAM" id="MobiDB-lite"/>
    </source>
</evidence>
<gene>
    <name evidence="3" type="ORF">DDF65_22265</name>
</gene>
<feature type="coiled-coil region" evidence="1">
    <location>
        <begin position="64"/>
        <end position="91"/>
    </location>
</feature>
<keyword evidence="4" id="KW-1185">Reference proteome</keyword>